<evidence type="ECO:0000313" key="6">
    <source>
        <dbReference type="RefSeq" id="XP_006816295.1"/>
    </source>
</evidence>
<feature type="non-terminal residue" evidence="6">
    <location>
        <position position="444"/>
    </location>
</feature>
<evidence type="ECO:0000259" key="4">
    <source>
        <dbReference type="Pfam" id="PF12537"/>
    </source>
</evidence>
<proteinExistence type="inferred from homology"/>
<accession>A0ABM0M8F4</accession>
<evidence type="ECO:0000313" key="5">
    <source>
        <dbReference type="Proteomes" id="UP000694865"/>
    </source>
</evidence>
<dbReference type="InterPro" id="IPR005195">
    <property type="entry name" value="Glyco_hydro_65_M"/>
</dbReference>
<dbReference type="PANTHER" id="PTHR11051">
    <property type="entry name" value="GLYCOSYL HYDROLASE-RELATED"/>
    <property type="match status" value="1"/>
</dbReference>
<dbReference type="RefSeq" id="XP_006816295.1">
    <property type="nucleotide sequence ID" value="XM_006816232.1"/>
</dbReference>
<name>A0ABM0M8F4_SACKO</name>
<dbReference type="Proteomes" id="UP000694865">
    <property type="component" value="Unplaced"/>
</dbReference>
<evidence type="ECO:0000256" key="2">
    <source>
        <dbReference type="SAM" id="Phobius"/>
    </source>
</evidence>
<dbReference type="Gene3D" id="1.50.10.10">
    <property type="match status" value="2"/>
</dbReference>
<dbReference type="Gene3D" id="2.60.420.10">
    <property type="entry name" value="Maltose phosphorylase, domain 3"/>
    <property type="match status" value="1"/>
</dbReference>
<dbReference type="Pfam" id="PF12537">
    <property type="entry name" value="GPHR_N"/>
    <property type="match status" value="1"/>
</dbReference>
<dbReference type="InterPro" id="IPR022535">
    <property type="entry name" value="Golgi_pH-regulator_cons_dom"/>
</dbReference>
<feature type="domain" description="Glycoside hydrolase family 65 central catalytic" evidence="3">
    <location>
        <begin position="76"/>
        <end position="200"/>
    </location>
</feature>
<feature type="domain" description="Glycoside hydrolase family 65 central catalytic" evidence="3">
    <location>
        <begin position="7"/>
        <end position="70"/>
    </location>
</feature>
<protein>
    <submittedName>
        <fullName evidence="6">Acid trehalase-like protein 1-like</fullName>
    </submittedName>
</protein>
<keyword evidence="2" id="KW-1133">Transmembrane helix</keyword>
<feature type="domain" description="Golgi pH regulator conserved" evidence="4">
    <location>
        <begin position="381"/>
        <end position="444"/>
    </location>
</feature>
<dbReference type="InterPro" id="IPR012341">
    <property type="entry name" value="6hp_glycosidase-like_sf"/>
</dbReference>
<feature type="non-terminal residue" evidence="6">
    <location>
        <position position="1"/>
    </location>
</feature>
<dbReference type="InterPro" id="IPR008928">
    <property type="entry name" value="6-hairpin_glycosidase_sf"/>
</dbReference>
<feature type="transmembrane region" description="Helical" evidence="2">
    <location>
        <begin position="389"/>
        <end position="410"/>
    </location>
</feature>
<sequence>VEVCPGPIYSKNEIHITGDIAYALQQYLSVTWDTDFLTNHRGFELVMAVADFWANRVVFDPTKKLYIINGTEVDPAPDTRDYEQHITGDIAFALQQYIASTGDQKFLKSEKGFKTILNIAEFWKCRAVWNDTRKAYVINDVMGPDEYQRNVNNSAYTNVIAKLSLMLPYYAERYKTIADKLYIPFDKENQYHPEYDGYTRGTIVKQADVILLGFPLMYNMTKEIRKNDLAYYEKYTDDHGPAMTWGLIAVGWLELGNVSRANDVFNRSFTNIQEPFKVWSEVSDGTGAVNFCTGMGGFLQAVLFGYGGFRLYPDYLEFNPVLPPATTRFNITGIDYLGSSLDFVILNDLVTVNMTEHSVGYPDLTLVFKGQKTMLEPGILSIEQGISRVGVIGVTLMALLSGFGAVNCPYTYMSYFMRHVSDGDIQAHERKFMQIMDMILTKKK</sequence>
<dbReference type="GeneID" id="102807261"/>
<keyword evidence="2" id="KW-0812">Transmembrane</keyword>
<evidence type="ECO:0000259" key="3">
    <source>
        <dbReference type="Pfam" id="PF03632"/>
    </source>
</evidence>
<gene>
    <name evidence="6" type="primary">LOC102807261</name>
</gene>
<keyword evidence="2" id="KW-0472">Membrane</keyword>
<keyword evidence="5" id="KW-1185">Reference proteome</keyword>
<comment type="similarity">
    <text evidence="1">Belongs to the glycosyl hydrolase 65 family.</text>
</comment>
<organism evidence="5 6">
    <name type="scientific">Saccoglossus kowalevskii</name>
    <name type="common">Acorn worm</name>
    <dbReference type="NCBI Taxonomy" id="10224"/>
    <lineage>
        <taxon>Eukaryota</taxon>
        <taxon>Metazoa</taxon>
        <taxon>Hemichordata</taxon>
        <taxon>Enteropneusta</taxon>
        <taxon>Harrimaniidae</taxon>
        <taxon>Saccoglossus</taxon>
    </lineage>
</organism>
<dbReference type="Pfam" id="PF03632">
    <property type="entry name" value="Glyco_hydro_65m"/>
    <property type="match status" value="2"/>
</dbReference>
<dbReference type="PANTHER" id="PTHR11051:SF8">
    <property type="entry name" value="PROTEIN-GLUCOSYLGALACTOSYLHYDROXYLYSINE GLUCOSIDASE"/>
    <property type="match status" value="1"/>
</dbReference>
<reference evidence="6" key="1">
    <citation type="submission" date="2025-08" db="UniProtKB">
        <authorList>
            <consortium name="RefSeq"/>
        </authorList>
    </citation>
    <scope>IDENTIFICATION</scope>
    <source>
        <tissue evidence="6">Testes</tissue>
    </source>
</reference>
<evidence type="ECO:0000256" key="1">
    <source>
        <dbReference type="ARBA" id="ARBA00006768"/>
    </source>
</evidence>
<dbReference type="SUPFAM" id="SSF48208">
    <property type="entry name" value="Six-hairpin glycosidases"/>
    <property type="match status" value="2"/>
</dbReference>